<gene>
    <name evidence="1" type="ORF">CK936_34250</name>
</gene>
<reference evidence="1 2" key="1">
    <citation type="submission" date="2017-08" db="EMBL/GenBank/DDBJ databases">
        <title>Genome sequence of Streptomyces albireticuli NRRL B-1670.</title>
        <authorList>
            <person name="Graham D.E."/>
            <person name="Mahan K.M."/>
            <person name="Klingeman D.M."/>
            <person name="Hettich R.L."/>
            <person name="Parry R.J."/>
            <person name="Spain J.C."/>
        </authorList>
    </citation>
    <scope>NUCLEOTIDE SEQUENCE [LARGE SCALE GENOMIC DNA]</scope>
    <source>
        <strain evidence="1 2">NRRL B-1670</strain>
    </source>
</reference>
<evidence type="ECO:0000313" key="1">
    <source>
        <dbReference type="EMBL" id="PAU44548.1"/>
    </source>
</evidence>
<dbReference type="AlphaFoldDB" id="A0A2A2CWF7"/>
<dbReference type="RefSeq" id="WP_095584831.1">
    <property type="nucleotide sequence ID" value="NZ_JAJQQQ010000021.1"/>
</dbReference>
<evidence type="ECO:0000313" key="2">
    <source>
        <dbReference type="Proteomes" id="UP000218944"/>
    </source>
</evidence>
<keyword evidence="2" id="KW-1185">Reference proteome</keyword>
<accession>A0A2A2CWF7</accession>
<organism evidence="1 2">
    <name type="scientific">Streptomyces albireticuli</name>
    <dbReference type="NCBI Taxonomy" id="1940"/>
    <lineage>
        <taxon>Bacteria</taxon>
        <taxon>Bacillati</taxon>
        <taxon>Actinomycetota</taxon>
        <taxon>Actinomycetes</taxon>
        <taxon>Kitasatosporales</taxon>
        <taxon>Streptomycetaceae</taxon>
        <taxon>Streptomyces</taxon>
    </lineage>
</organism>
<dbReference type="EMBL" id="NSJV01000647">
    <property type="protein sequence ID" value="PAU44548.1"/>
    <property type="molecule type" value="Genomic_DNA"/>
</dbReference>
<proteinExistence type="predicted"/>
<sequence>MGATTVTVRTLGAGLVTLAEPAWCLGHHPEGGHRVDIAHQGPETAIGFHGFGILAASLVAYPFAETRDPAPAVAVDMGGDWLTLDAEGLDALAVALVDHAAKLRSLARQLSALLAAGEVPG</sequence>
<comment type="caution">
    <text evidence="1">The sequence shown here is derived from an EMBL/GenBank/DDBJ whole genome shotgun (WGS) entry which is preliminary data.</text>
</comment>
<protein>
    <submittedName>
        <fullName evidence="1">Uncharacterized protein</fullName>
    </submittedName>
</protein>
<dbReference type="Proteomes" id="UP000218944">
    <property type="component" value="Unassembled WGS sequence"/>
</dbReference>
<dbReference type="InterPro" id="IPR054202">
    <property type="entry name" value="DUF6907"/>
</dbReference>
<name>A0A2A2CWF7_9ACTN</name>
<dbReference type="Pfam" id="PF21848">
    <property type="entry name" value="DUF6907"/>
    <property type="match status" value="1"/>
</dbReference>